<reference evidence="4 6" key="2">
    <citation type="submission" date="2013-03" db="EMBL/GenBank/DDBJ databases">
        <title>The Genome Sequence of Enterococcus gilvus ATCC BAA-350 (PacBio/Illumina hybrid assembly).</title>
        <authorList>
            <consortium name="The Broad Institute Genomics Platform"/>
            <consortium name="The Broad Institute Genome Sequencing Center for Infectious Disease"/>
            <person name="Earl A."/>
            <person name="Russ C."/>
            <person name="Gilmore M."/>
            <person name="Surin D."/>
            <person name="Walker B."/>
            <person name="Young S."/>
            <person name="Zeng Q."/>
            <person name="Gargeya S."/>
            <person name="Fitzgerald M."/>
            <person name="Haas B."/>
            <person name="Abouelleil A."/>
            <person name="Allen A.W."/>
            <person name="Alvarado L."/>
            <person name="Arachchi H.M."/>
            <person name="Berlin A.M."/>
            <person name="Chapman S.B."/>
            <person name="Gainer-Dewar J."/>
            <person name="Goldberg J."/>
            <person name="Griggs A."/>
            <person name="Gujja S."/>
            <person name="Hansen M."/>
            <person name="Howarth C."/>
            <person name="Imamovic A."/>
            <person name="Ireland A."/>
            <person name="Larimer J."/>
            <person name="McCowan C."/>
            <person name="Murphy C."/>
            <person name="Pearson M."/>
            <person name="Poon T.W."/>
            <person name="Priest M."/>
            <person name="Roberts A."/>
            <person name="Saif S."/>
            <person name="Shea T."/>
            <person name="Sisk P."/>
            <person name="Sykes S."/>
            <person name="Wortman J."/>
            <person name="Nusbaum C."/>
            <person name="Birren B."/>
        </authorList>
    </citation>
    <scope>NUCLEOTIDE SEQUENCE [LARGE SCALE GENOMIC DNA]</scope>
    <source>
        <strain evidence="4 6">ATCC BAA-350</strain>
    </source>
</reference>
<dbReference type="PATRIC" id="fig|1158614.3.peg.324"/>
<dbReference type="Proteomes" id="UP000013750">
    <property type="component" value="Unassembled WGS sequence"/>
</dbReference>
<evidence type="ECO:0008006" key="7">
    <source>
        <dbReference type="Google" id="ProtNLM"/>
    </source>
</evidence>
<dbReference type="Proteomes" id="UP000014160">
    <property type="component" value="Unassembled WGS sequence"/>
</dbReference>
<dbReference type="HOGENOM" id="CLU_2329404_0_0_9"/>
<organism evidence="3 5">
    <name type="scientific">Enterococcus gilvus ATCC BAA-350</name>
    <dbReference type="NCBI Taxonomy" id="1158614"/>
    <lineage>
        <taxon>Bacteria</taxon>
        <taxon>Bacillati</taxon>
        <taxon>Bacillota</taxon>
        <taxon>Bacilli</taxon>
        <taxon>Lactobacillales</taxon>
        <taxon>Enterococcaceae</taxon>
        <taxon>Enterococcus</taxon>
    </lineage>
</organism>
<keyword evidence="2" id="KW-0732">Signal</keyword>
<comment type="caution">
    <text evidence="3">The sequence shown here is derived from an EMBL/GenBank/DDBJ whole genome shotgun (WGS) entry which is preliminary data.</text>
</comment>
<gene>
    <name evidence="4" type="ORF">I592_03117</name>
    <name evidence="3" type="ORF">UKC_00331</name>
</gene>
<keyword evidence="1" id="KW-0812">Transmembrane</keyword>
<feature type="chain" id="PRO_5004366579" description="LPXTG-domain-containing protein cell wall anchor domain" evidence="2">
    <location>
        <begin position="28"/>
        <end position="98"/>
    </location>
</feature>
<protein>
    <recommendedName>
        <fullName evidence="7">LPXTG-domain-containing protein cell wall anchor domain</fullName>
    </recommendedName>
</protein>
<accession>R2XTI7</accession>
<evidence type="ECO:0000313" key="3">
    <source>
        <dbReference type="EMBL" id="EOI58259.1"/>
    </source>
</evidence>
<evidence type="ECO:0000313" key="5">
    <source>
        <dbReference type="Proteomes" id="UP000013750"/>
    </source>
</evidence>
<reference evidence="3 5" key="1">
    <citation type="submission" date="2013-02" db="EMBL/GenBank/DDBJ databases">
        <title>The Genome Sequence of Enterococcus gilvus ATCC BAA-350.</title>
        <authorList>
            <consortium name="The Broad Institute Genome Sequencing Platform"/>
            <consortium name="The Broad Institute Genome Sequencing Center for Infectious Disease"/>
            <person name="Earl A.M."/>
            <person name="Gilmore M.S."/>
            <person name="Lebreton F."/>
            <person name="Walker B."/>
            <person name="Young S.K."/>
            <person name="Zeng Q."/>
            <person name="Gargeya S."/>
            <person name="Fitzgerald M."/>
            <person name="Haas B."/>
            <person name="Abouelleil A."/>
            <person name="Alvarado L."/>
            <person name="Arachchi H.M."/>
            <person name="Berlin A.M."/>
            <person name="Chapman S.B."/>
            <person name="Dewar J."/>
            <person name="Goldberg J."/>
            <person name="Griggs A."/>
            <person name="Gujja S."/>
            <person name="Hansen M."/>
            <person name="Howarth C."/>
            <person name="Imamovic A."/>
            <person name="Larimer J."/>
            <person name="McCowan C."/>
            <person name="Murphy C."/>
            <person name="Neiman D."/>
            <person name="Pearson M."/>
            <person name="Priest M."/>
            <person name="Roberts A."/>
            <person name="Saif S."/>
            <person name="Shea T."/>
            <person name="Sisk P."/>
            <person name="Sykes S."/>
            <person name="Wortman J."/>
            <person name="Nusbaum C."/>
            <person name="Birren B."/>
        </authorList>
    </citation>
    <scope>NUCLEOTIDE SEQUENCE [LARGE SCALE GENOMIC DNA]</scope>
    <source>
        <strain evidence="3 5">ATCC BAA-350</strain>
    </source>
</reference>
<dbReference type="EMBL" id="ASWH01000002">
    <property type="protein sequence ID" value="EOW78979.1"/>
    <property type="molecule type" value="Genomic_DNA"/>
</dbReference>
<feature type="transmembrane region" description="Helical" evidence="1">
    <location>
        <begin position="70"/>
        <end position="91"/>
    </location>
</feature>
<keyword evidence="1" id="KW-0472">Membrane</keyword>
<evidence type="ECO:0000313" key="6">
    <source>
        <dbReference type="Proteomes" id="UP000014160"/>
    </source>
</evidence>
<keyword evidence="1" id="KW-1133">Transmembrane helix</keyword>
<name>R2XTI7_9ENTE</name>
<evidence type="ECO:0000256" key="2">
    <source>
        <dbReference type="SAM" id="SignalP"/>
    </source>
</evidence>
<feature type="signal peptide" evidence="2">
    <location>
        <begin position="1"/>
        <end position="27"/>
    </location>
</feature>
<dbReference type="AlphaFoldDB" id="R2XTI7"/>
<evidence type="ECO:0000313" key="4">
    <source>
        <dbReference type="EMBL" id="EOW78979.1"/>
    </source>
</evidence>
<proteinExistence type="predicted"/>
<dbReference type="EMBL" id="AJDQ01000003">
    <property type="protein sequence ID" value="EOI58259.1"/>
    <property type="molecule type" value="Genomic_DNA"/>
</dbReference>
<sequence>MKMRRKKFCLYLGVLIFLWMTTTAGYAQEQPMDDTGNQEATLVITRPSKESFRNTLYKTLPKTNEKQSRYIQNVGLMLFSLGIASVGYRGWRGRKYEN</sequence>
<keyword evidence="6" id="KW-1185">Reference proteome</keyword>
<evidence type="ECO:0000256" key="1">
    <source>
        <dbReference type="SAM" id="Phobius"/>
    </source>
</evidence>